<reference evidence="1 2" key="1">
    <citation type="journal article" date="2015" name="Genome Biol. Evol.">
        <title>The genome of winter moth (Operophtera brumata) provides a genomic perspective on sexual dimorphism and phenology.</title>
        <authorList>
            <person name="Derks M.F."/>
            <person name="Smit S."/>
            <person name="Salis L."/>
            <person name="Schijlen E."/>
            <person name="Bossers A."/>
            <person name="Mateman C."/>
            <person name="Pijl A.S."/>
            <person name="de Ridder D."/>
            <person name="Groenen M.A."/>
            <person name="Visser M.E."/>
            <person name="Megens H.J."/>
        </authorList>
    </citation>
    <scope>NUCLEOTIDE SEQUENCE [LARGE SCALE GENOMIC DNA]</scope>
    <source>
        <strain evidence="1">WM2013NL</strain>
        <tissue evidence="1">Head and thorax</tissue>
    </source>
</reference>
<gene>
    <name evidence="1" type="ORF">OBRU01_26420</name>
</gene>
<proteinExistence type="predicted"/>
<name>A0A0L7K395_OPEBR</name>
<dbReference type="AlphaFoldDB" id="A0A0L7K395"/>
<keyword evidence="2" id="KW-1185">Reference proteome</keyword>
<sequence length="144" mass="17519">LSVHRSRVIKNKLKRRRWCMLAMNRNRTTGPCLRYYCAYHFDTQRQQSMRWLMFSQYVNCSFFYVLKGTMQLLCHTFPLQTPGDSVFLLRVLEVELPSNTLIFMHRDYTIYNSKDLSCFQMKYKLREWLKNKTYNDTETLLMVI</sequence>
<dbReference type="Proteomes" id="UP000037510">
    <property type="component" value="Unassembled WGS sequence"/>
</dbReference>
<evidence type="ECO:0000313" key="2">
    <source>
        <dbReference type="Proteomes" id="UP000037510"/>
    </source>
</evidence>
<comment type="caution">
    <text evidence="1">The sequence shown here is derived from an EMBL/GenBank/DDBJ whole genome shotgun (WGS) entry which is preliminary data.</text>
</comment>
<protein>
    <submittedName>
        <fullName evidence="1">Uncharacterized protein</fullName>
    </submittedName>
</protein>
<dbReference type="EMBL" id="JTDY01013309">
    <property type="protein sequence ID" value="KOB52158.1"/>
    <property type="molecule type" value="Genomic_DNA"/>
</dbReference>
<feature type="non-terminal residue" evidence="1">
    <location>
        <position position="144"/>
    </location>
</feature>
<organism evidence="1 2">
    <name type="scientific">Operophtera brumata</name>
    <name type="common">Winter moth</name>
    <name type="synonym">Phalaena brumata</name>
    <dbReference type="NCBI Taxonomy" id="104452"/>
    <lineage>
        <taxon>Eukaryota</taxon>
        <taxon>Metazoa</taxon>
        <taxon>Ecdysozoa</taxon>
        <taxon>Arthropoda</taxon>
        <taxon>Hexapoda</taxon>
        <taxon>Insecta</taxon>
        <taxon>Pterygota</taxon>
        <taxon>Neoptera</taxon>
        <taxon>Endopterygota</taxon>
        <taxon>Lepidoptera</taxon>
        <taxon>Glossata</taxon>
        <taxon>Ditrysia</taxon>
        <taxon>Geometroidea</taxon>
        <taxon>Geometridae</taxon>
        <taxon>Larentiinae</taxon>
        <taxon>Operophtera</taxon>
    </lineage>
</organism>
<accession>A0A0L7K395</accession>
<evidence type="ECO:0000313" key="1">
    <source>
        <dbReference type="EMBL" id="KOB52158.1"/>
    </source>
</evidence>
<feature type="non-terminal residue" evidence="1">
    <location>
        <position position="1"/>
    </location>
</feature>